<dbReference type="Gene3D" id="3.10.180.10">
    <property type="entry name" value="2,3-Dihydroxybiphenyl 1,2-Dioxygenase, domain 1"/>
    <property type="match status" value="1"/>
</dbReference>
<dbReference type="PANTHER" id="PTHR35006">
    <property type="entry name" value="GLYOXALASE FAMILY PROTEIN (AFU_ORTHOLOGUE AFUA_5G14830)"/>
    <property type="match status" value="1"/>
</dbReference>
<dbReference type="Pfam" id="PF00903">
    <property type="entry name" value="Glyoxalase"/>
    <property type="match status" value="1"/>
</dbReference>
<accession>A0A1I0ALT0</accession>
<organism evidence="2 3">
    <name type="scientific">Marinobacter segnicrescens</name>
    <dbReference type="NCBI Taxonomy" id="430453"/>
    <lineage>
        <taxon>Bacteria</taxon>
        <taxon>Pseudomonadati</taxon>
        <taxon>Pseudomonadota</taxon>
        <taxon>Gammaproteobacteria</taxon>
        <taxon>Pseudomonadales</taxon>
        <taxon>Marinobacteraceae</taxon>
        <taxon>Marinobacter</taxon>
    </lineage>
</organism>
<dbReference type="Proteomes" id="UP000198762">
    <property type="component" value="Unassembled WGS sequence"/>
</dbReference>
<dbReference type="EMBL" id="FOHZ01000003">
    <property type="protein sequence ID" value="SES95157.1"/>
    <property type="molecule type" value="Genomic_DNA"/>
</dbReference>
<keyword evidence="2" id="KW-0456">Lyase</keyword>
<gene>
    <name evidence="2" type="ORF">SAMN04487962_10319</name>
</gene>
<dbReference type="RefSeq" id="WP_091849008.1">
    <property type="nucleotide sequence ID" value="NZ_FOHZ01000003.1"/>
</dbReference>
<dbReference type="PROSITE" id="PS51819">
    <property type="entry name" value="VOC"/>
    <property type="match status" value="1"/>
</dbReference>
<dbReference type="PANTHER" id="PTHR35006:SF2">
    <property type="entry name" value="GLYOXALASE FAMILY PROTEIN (AFU_ORTHOLOGUE AFUA_5G14830)"/>
    <property type="match status" value="1"/>
</dbReference>
<dbReference type="SUPFAM" id="SSF54593">
    <property type="entry name" value="Glyoxalase/Bleomycin resistance protein/Dihydroxybiphenyl dioxygenase"/>
    <property type="match status" value="1"/>
</dbReference>
<feature type="domain" description="VOC" evidence="1">
    <location>
        <begin position="1"/>
        <end position="122"/>
    </location>
</feature>
<reference evidence="3" key="1">
    <citation type="submission" date="2016-10" db="EMBL/GenBank/DDBJ databases">
        <authorList>
            <person name="Varghese N."/>
            <person name="Submissions S."/>
        </authorList>
    </citation>
    <scope>NUCLEOTIDE SEQUENCE [LARGE SCALE GENOMIC DNA]</scope>
    <source>
        <strain evidence="3">CGMCC 1.6489</strain>
    </source>
</reference>
<dbReference type="STRING" id="430453.SAMN04487962_10319"/>
<evidence type="ECO:0000313" key="3">
    <source>
        <dbReference type="Proteomes" id="UP000198762"/>
    </source>
</evidence>
<dbReference type="InterPro" id="IPR037523">
    <property type="entry name" value="VOC_core"/>
</dbReference>
<proteinExistence type="predicted"/>
<protein>
    <submittedName>
        <fullName evidence="2">Predicted lactoylglutathione lyase</fullName>
    </submittedName>
</protein>
<dbReference type="InterPro" id="IPR029068">
    <property type="entry name" value="Glyas_Bleomycin-R_OHBP_Dase"/>
</dbReference>
<evidence type="ECO:0000313" key="2">
    <source>
        <dbReference type="EMBL" id="SES95157.1"/>
    </source>
</evidence>
<sequence>MIGYVTIGVSDMGRAKQFYADLLADLGAKVLMDMERIAFIGKSMGTPMLAVCTPYDQQPNHPGNGNMVAINPGSKEMVDKLYHKAIELGATCDGEPGQRIPDRFYGAYIRDPDGNKVAFFHFG</sequence>
<dbReference type="OrthoDB" id="9800438at2"/>
<dbReference type="AlphaFoldDB" id="A0A1I0ALT0"/>
<keyword evidence="3" id="KW-1185">Reference proteome</keyword>
<name>A0A1I0ALT0_9GAMM</name>
<dbReference type="GO" id="GO:0016829">
    <property type="term" value="F:lyase activity"/>
    <property type="evidence" value="ECO:0007669"/>
    <property type="project" value="UniProtKB-KW"/>
</dbReference>
<dbReference type="CDD" id="cd07262">
    <property type="entry name" value="VOC_like"/>
    <property type="match status" value="1"/>
</dbReference>
<evidence type="ECO:0000259" key="1">
    <source>
        <dbReference type="PROSITE" id="PS51819"/>
    </source>
</evidence>
<dbReference type="InterPro" id="IPR004360">
    <property type="entry name" value="Glyas_Fos-R_dOase_dom"/>
</dbReference>